<dbReference type="InParanoid" id="A0A2K2BJZ0"/>
<proteinExistence type="predicted"/>
<sequence>MILTQDQKQKSLPYASANINVPAQQPPPPHRIYAVLIRLPHYDTCLLTWNLPCRSLSLLPFPPFLFSLLPLSKKIELSFPPLFRKREEKNAESLKLVLGSLISVTSLLV</sequence>
<dbReference type="AlphaFoldDB" id="A0A2K2BJZ0"/>
<reference evidence="1 2" key="1">
    <citation type="journal article" date="2006" name="Science">
        <title>The genome of black cottonwood, Populus trichocarpa (Torr. &amp; Gray).</title>
        <authorList>
            <person name="Tuskan G.A."/>
            <person name="Difazio S."/>
            <person name="Jansson S."/>
            <person name="Bohlmann J."/>
            <person name="Grigoriev I."/>
            <person name="Hellsten U."/>
            <person name="Putnam N."/>
            <person name="Ralph S."/>
            <person name="Rombauts S."/>
            <person name="Salamov A."/>
            <person name="Schein J."/>
            <person name="Sterck L."/>
            <person name="Aerts A."/>
            <person name="Bhalerao R.R."/>
            <person name="Bhalerao R.P."/>
            <person name="Blaudez D."/>
            <person name="Boerjan W."/>
            <person name="Brun A."/>
            <person name="Brunner A."/>
            <person name="Busov V."/>
            <person name="Campbell M."/>
            <person name="Carlson J."/>
            <person name="Chalot M."/>
            <person name="Chapman J."/>
            <person name="Chen G.L."/>
            <person name="Cooper D."/>
            <person name="Coutinho P.M."/>
            <person name="Couturier J."/>
            <person name="Covert S."/>
            <person name="Cronk Q."/>
            <person name="Cunningham R."/>
            <person name="Davis J."/>
            <person name="Degroeve S."/>
            <person name="Dejardin A."/>
            <person name="Depamphilis C."/>
            <person name="Detter J."/>
            <person name="Dirks B."/>
            <person name="Dubchak I."/>
            <person name="Duplessis S."/>
            <person name="Ehlting J."/>
            <person name="Ellis B."/>
            <person name="Gendler K."/>
            <person name="Goodstein D."/>
            <person name="Gribskov M."/>
            <person name="Grimwood J."/>
            <person name="Groover A."/>
            <person name="Gunter L."/>
            <person name="Hamberger B."/>
            <person name="Heinze B."/>
            <person name="Helariutta Y."/>
            <person name="Henrissat B."/>
            <person name="Holligan D."/>
            <person name="Holt R."/>
            <person name="Huang W."/>
            <person name="Islam-Faridi N."/>
            <person name="Jones S."/>
            <person name="Jones-Rhoades M."/>
            <person name="Jorgensen R."/>
            <person name="Joshi C."/>
            <person name="Kangasjarvi J."/>
            <person name="Karlsson J."/>
            <person name="Kelleher C."/>
            <person name="Kirkpatrick R."/>
            <person name="Kirst M."/>
            <person name="Kohler A."/>
            <person name="Kalluri U."/>
            <person name="Larimer F."/>
            <person name="Leebens-Mack J."/>
            <person name="Leple J.C."/>
            <person name="Locascio P."/>
            <person name="Lou Y."/>
            <person name="Lucas S."/>
            <person name="Martin F."/>
            <person name="Montanini B."/>
            <person name="Napoli C."/>
            <person name="Nelson D.R."/>
            <person name="Nelson C."/>
            <person name="Nieminen K."/>
            <person name="Nilsson O."/>
            <person name="Pereda V."/>
            <person name="Peter G."/>
            <person name="Philippe R."/>
            <person name="Pilate G."/>
            <person name="Poliakov A."/>
            <person name="Razumovskaya J."/>
            <person name="Richardson P."/>
            <person name="Rinaldi C."/>
            <person name="Ritland K."/>
            <person name="Rouze P."/>
            <person name="Ryaboy D."/>
            <person name="Schmutz J."/>
            <person name="Schrader J."/>
            <person name="Segerman B."/>
            <person name="Shin H."/>
            <person name="Siddiqui A."/>
            <person name="Sterky F."/>
            <person name="Terry A."/>
            <person name="Tsai C.J."/>
            <person name="Uberbacher E."/>
            <person name="Unneberg P."/>
            <person name="Vahala J."/>
            <person name="Wall K."/>
            <person name="Wessler S."/>
            <person name="Yang G."/>
            <person name="Yin T."/>
            <person name="Douglas C."/>
            <person name="Marra M."/>
            <person name="Sandberg G."/>
            <person name="Van de Peer Y."/>
            <person name="Rokhsar D."/>
        </authorList>
    </citation>
    <scope>NUCLEOTIDE SEQUENCE [LARGE SCALE GENOMIC DNA]</scope>
    <source>
        <strain evidence="2">cv. Nisqually</strain>
    </source>
</reference>
<gene>
    <name evidence="1" type="ORF">POPTR_002G167000</name>
</gene>
<evidence type="ECO:0000313" key="2">
    <source>
        <dbReference type="Proteomes" id="UP000006729"/>
    </source>
</evidence>
<accession>A0A2K2BJZ0</accession>
<dbReference type="EMBL" id="CM009291">
    <property type="protein sequence ID" value="PNT50097.1"/>
    <property type="molecule type" value="Genomic_DNA"/>
</dbReference>
<protein>
    <submittedName>
        <fullName evidence="1">Uncharacterized protein</fullName>
    </submittedName>
</protein>
<name>A0A2K2BJZ0_POPTR</name>
<keyword evidence="2" id="KW-1185">Reference proteome</keyword>
<organism evidence="1 2">
    <name type="scientific">Populus trichocarpa</name>
    <name type="common">Western balsam poplar</name>
    <name type="synonym">Populus balsamifera subsp. trichocarpa</name>
    <dbReference type="NCBI Taxonomy" id="3694"/>
    <lineage>
        <taxon>Eukaryota</taxon>
        <taxon>Viridiplantae</taxon>
        <taxon>Streptophyta</taxon>
        <taxon>Embryophyta</taxon>
        <taxon>Tracheophyta</taxon>
        <taxon>Spermatophyta</taxon>
        <taxon>Magnoliopsida</taxon>
        <taxon>eudicotyledons</taxon>
        <taxon>Gunneridae</taxon>
        <taxon>Pentapetalae</taxon>
        <taxon>rosids</taxon>
        <taxon>fabids</taxon>
        <taxon>Malpighiales</taxon>
        <taxon>Salicaceae</taxon>
        <taxon>Saliceae</taxon>
        <taxon>Populus</taxon>
    </lineage>
</organism>
<evidence type="ECO:0000313" key="1">
    <source>
        <dbReference type="EMBL" id="PNT50097.1"/>
    </source>
</evidence>
<dbReference type="Proteomes" id="UP000006729">
    <property type="component" value="Chromosome 2"/>
</dbReference>